<keyword evidence="2" id="KW-0418">Kinase</keyword>
<dbReference type="AlphaFoldDB" id="A0A2U1NYS3"/>
<dbReference type="GO" id="GO:0009793">
    <property type="term" value="P:embryo development ending in seed dormancy"/>
    <property type="evidence" value="ECO:0007669"/>
    <property type="project" value="TreeGrafter"/>
</dbReference>
<gene>
    <name evidence="2" type="ORF">CTI12_AA211680</name>
</gene>
<keyword evidence="2" id="KW-0808">Transferase</keyword>
<comment type="caution">
    <text evidence="2">The sequence shown here is derived from an EMBL/GenBank/DDBJ whole genome shotgun (WGS) entry which is preliminary data.</text>
</comment>
<feature type="compositionally biased region" description="Basic and acidic residues" evidence="1">
    <location>
        <begin position="362"/>
        <end position="377"/>
    </location>
</feature>
<proteinExistence type="predicted"/>
<dbReference type="GO" id="GO:0010305">
    <property type="term" value="P:leaf vascular tissue pattern formation"/>
    <property type="evidence" value="ECO:0007669"/>
    <property type="project" value="TreeGrafter"/>
</dbReference>
<dbReference type="InterPro" id="IPR052957">
    <property type="entry name" value="Auxin_embryo_med"/>
</dbReference>
<evidence type="ECO:0000313" key="3">
    <source>
        <dbReference type="Proteomes" id="UP000245207"/>
    </source>
</evidence>
<dbReference type="EMBL" id="PKPP01001957">
    <property type="protein sequence ID" value="PWA78656.1"/>
    <property type="molecule type" value="Genomic_DNA"/>
</dbReference>
<name>A0A2U1NYS3_ARTAN</name>
<sequence>MELNHELMKMDEGGSGDGILQAKFTCGVWICALRQSKVKDLELKGYTNSVERLWLDPNIFIAAASVSIEKIDEAVVTARRVLIASGEHVTSWKVSRAAHVTLGGLDSLGVDMTRVPSFNRLITLEDKINGYINCFVEVWKITTLYDLETQICKSEGVRKFEELELGPLIRHPLIVIYFSLKSDSTRAFKISGQEVISYLVNFMDTNKRIEVKGDELLDFIAKKRSVDSKEKLHVRIQSLGLYIGWILQARSLENDKYKECLSDVGSKIMELPVLMSQKKPLKENLSALSEHIKISSEDNDEEIESNHENETYCTAFLCRKIPKRDGVLSHHLLDAPVAQASHDISETENLTFQNVEKQLPSKLDKEGSPKALKDVAETNKNSSVSESLNSISETHRSSKDAIEAFLKAPMLSDLNTWSNWDVLFAPSLGPLATWLSNETTPKELLCLATKSGNVIRVDHTATVDSFLEASSQGSSFQTALNLLSLFALYNGERYVPTFLLKCQAEQAFKAIVKDTNLADNGMSAAINIYSRLFDLYTGRISLLCH</sequence>
<dbReference type="OrthoDB" id="1262810at2759"/>
<feature type="compositionally biased region" description="Low complexity" evidence="1">
    <location>
        <begin position="379"/>
        <end position="390"/>
    </location>
</feature>
<evidence type="ECO:0000256" key="1">
    <source>
        <dbReference type="SAM" id="MobiDB-lite"/>
    </source>
</evidence>
<protein>
    <submittedName>
        <fullName evidence="2">Histidine kinase-like ATPase, C-terminal domain-containing protein</fullName>
    </submittedName>
</protein>
<dbReference type="PANTHER" id="PTHR32387:SF0">
    <property type="entry name" value="PROTEIN NO VEIN"/>
    <property type="match status" value="1"/>
</dbReference>
<dbReference type="PANTHER" id="PTHR32387">
    <property type="entry name" value="WU:FJ29H11"/>
    <property type="match status" value="1"/>
</dbReference>
<evidence type="ECO:0000313" key="2">
    <source>
        <dbReference type="EMBL" id="PWA78656.1"/>
    </source>
</evidence>
<feature type="region of interest" description="Disordered" evidence="1">
    <location>
        <begin position="358"/>
        <end position="390"/>
    </location>
</feature>
<dbReference type="Proteomes" id="UP000245207">
    <property type="component" value="Unassembled WGS sequence"/>
</dbReference>
<organism evidence="2 3">
    <name type="scientific">Artemisia annua</name>
    <name type="common">Sweet wormwood</name>
    <dbReference type="NCBI Taxonomy" id="35608"/>
    <lineage>
        <taxon>Eukaryota</taxon>
        <taxon>Viridiplantae</taxon>
        <taxon>Streptophyta</taxon>
        <taxon>Embryophyta</taxon>
        <taxon>Tracheophyta</taxon>
        <taxon>Spermatophyta</taxon>
        <taxon>Magnoliopsida</taxon>
        <taxon>eudicotyledons</taxon>
        <taxon>Gunneridae</taxon>
        <taxon>Pentapetalae</taxon>
        <taxon>asterids</taxon>
        <taxon>campanulids</taxon>
        <taxon>Asterales</taxon>
        <taxon>Asteraceae</taxon>
        <taxon>Asteroideae</taxon>
        <taxon>Anthemideae</taxon>
        <taxon>Artemisiinae</taxon>
        <taxon>Artemisia</taxon>
    </lineage>
</organism>
<dbReference type="STRING" id="35608.A0A2U1NYS3"/>
<dbReference type="GO" id="GO:0048364">
    <property type="term" value="P:root development"/>
    <property type="evidence" value="ECO:0007669"/>
    <property type="project" value="TreeGrafter"/>
</dbReference>
<reference evidence="2 3" key="1">
    <citation type="journal article" date="2018" name="Mol. Plant">
        <title>The genome of Artemisia annua provides insight into the evolution of Asteraceae family and artemisinin biosynthesis.</title>
        <authorList>
            <person name="Shen Q."/>
            <person name="Zhang L."/>
            <person name="Liao Z."/>
            <person name="Wang S."/>
            <person name="Yan T."/>
            <person name="Shi P."/>
            <person name="Liu M."/>
            <person name="Fu X."/>
            <person name="Pan Q."/>
            <person name="Wang Y."/>
            <person name="Lv Z."/>
            <person name="Lu X."/>
            <person name="Zhang F."/>
            <person name="Jiang W."/>
            <person name="Ma Y."/>
            <person name="Chen M."/>
            <person name="Hao X."/>
            <person name="Li L."/>
            <person name="Tang Y."/>
            <person name="Lv G."/>
            <person name="Zhou Y."/>
            <person name="Sun X."/>
            <person name="Brodelius P.E."/>
            <person name="Rose J.K.C."/>
            <person name="Tang K."/>
        </authorList>
    </citation>
    <scope>NUCLEOTIDE SEQUENCE [LARGE SCALE GENOMIC DNA]</scope>
    <source>
        <strain evidence="3">cv. Huhao1</strain>
        <tissue evidence="2">Leaf</tissue>
    </source>
</reference>
<dbReference type="GO" id="GO:0005634">
    <property type="term" value="C:nucleus"/>
    <property type="evidence" value="ECO:0007669"/>
    <property type="project" value="TreeGrafter"/>
</dbReference>
<accession>A0A2U1NYS3</accession>
<keyword evidence="3" id="KW-1185">Reference proteome</keyword>
<dbReference type="GO" id="GO:0016301">
    <property type="term" value="F:kinase activity"/>
    <property type="evidence" value="ECO:0007669"/>
    <property type="project" value="UniProtKB-KW"/>
</dbReference>